<dbReference type="SUPFAM" id="SSF103481">
    <property type="entry name" value="Multidrug resistance efflux transporter EmrE"/>
    <property type="match status" value="1"/>
</dbReference>
<sequence length="153" mass="16915">MPFKESLPFSKRSFIPLLIALIALSFAAIFIKLSEQEIGLIGAIAMIPFVWLTEEHFFPHSLHGWLIILGLAIICQCFGQCILVHNLNKFSSGFIAVFLLLEPTLTAIFAWLIFAETLSALNLLAFVIVLIGIFFAKTSQSSNSKTLQEGGSR</sequence>
<keyword evidence="2" id="KW-0812">Transmembrane</keyword>
<protein>
    <submittedName>
        <fullName evidence="4">DMT family transporter</fullName>
    </submittedName>
</protein>
<organism evidence="4 5">
    <name type="scientific">Aetokthonos hydrillicola Thurmond2011</name>
    <dbReference type="NCBI Taxonomy" id="2712845"/>
    <lineage>
        <taxon>Bacteria</taxon>
        <taxon>Bacillati</taxon>
        <taxon>Cyanobacteriota</taxon>
        <taxon>Cyanophyceae</taxon>
        <taxon>Nostocales</taxon>
        <taxon>Hapalosiphonaceae</taxon>
        <taxon>Aetokthonos</taxon>
    </lineage>
</organism>
<feature type="transmembrane region" description="Helical" evidence="2">
    <location>
        <begin position="94"/>
        <end position="114"/>
    </location>
</feature>
<gene>
    <name evidence="4" type="ORF">G7B40_015390</name>
</gene>
<evidence type="ECO:0000259" key="3">
    <source>
        <dbReference type="Pfam" id="PF00892"/>
    </source>
</evidence>
<keyword evidence="2" id="KW-1133">Transmembrane helix</keyword>
<dbReference type="AlphaFoldDB" id="A0AAP5M9N9"/>
<feature type="transmembrane region" description="Helical" evidence="2">
    <location>
        <begin position="120"/>
        <end position="136"/>
    </location>
</feature>
<dbReference type="Pfam" id="PF00892">
    <property type="entry name" value="EamA"/>
    <property type="match status" value="1"/>
</dbReference>
<feature type="transmembrane region" description="Helical" evidence="2">
    <location>
        <begin position="13"/>
        <end position="31"/>
    </location>
</feature>
<feature type="transmembrane region" description="Helical" evidence="2">
    <location>
        <begin position="38"/>
        <end position="53"/>
    </location>
</feature>
<accession>A0AAP5M9N9</accession>
<reference evidence="5" key="1">
    <citation type="journal article" date="2021" name="Science">
        <title>Hunting the eagle killer: A cyanobacterial neurotoxin causes vacuolar myelinopathy.</title>
        <authorList>
            <person name="Breinlinger S."/>
            <person name="Phillips T.J."/>
            <person name="Haram B.N."/>
            <person name="Mares J."/>
            <person name="Martinez Yerena J.A."/>
            <person name="Hrouzek P."/>
            <person name="Sobotka R."/>
            <person name="Henderson W.M."/>
            <person name="Schmieder P."/>
            <person name="Williams S.M."/>
            <person name="Lauderdale J.D."/>
            <person name="Wilde H.D."/>
            <person name="Gerrin W."/>
            <person name="Kust A."/>
            <person name="Washington J.W."/>
            <person name="Wagner C."/>
            <person name="Geier B."/>
            <person name="Liebeke M."/>
            <person name="Enke H."/>
            <person name="Niedermeyer T.H.J."/>
            <person name="Wilde S.B."/>
        </authorList>
    </citation>
    <scope>NUCLEOTIDE SEQUENCE [LARGE SCALE GENOMIC DNA]</scope>
    <source>
        <strain evidence="5">Thurmond2011</strain>
    </source>
</reference>
<dbReference type="Proteomes" id="UP000667802">
    <property type="component" value="Unassembled WGS sequence"/>
</dbReference>
<evidence type="ECO:0000256" key="2">
    <source>
        <dbReference type="SAM" id="Phobius"/>
    </source>
</evidence>
<comment type="caution">
    <text evidence="4">The sequence shown here is derived from an EMBL/GenBank/DDBJ whole genome shotgun (WGS) entry which is preliminary data.</text>
</comment>
<name>A0AAP5M9N9_9CYAN</name>
<feature type="transmembrane region" description="Helical" evidence="2">
    <location>
        <begin position="65"/>
        <end position="87"/>
    </location>
</feature>
<keyword evidence="2" id="KW-0472">Membrane</keyword>
<dbReference type="InterPro" id="IPR037185">
    <property type="entry name" value="EmrE-like"/>
</dbReference>
<evidence type="ECO:0000313" key="5">
    <source>
        <dbReference type="Proteomes" id="UP000667802"/>
    </source>
</evidence>
<evidence type="ECO:0000313" key="4">
    <source>
        <dbReference type="EMBL" id="MDR9895937.1"/>
    </source>
</evidence>
<dbReference type="EMBL" id="JAALHA020000006">
    <property type="protein sequence ID" value="MDR9895937.1"/>
    <property type="molecule type" value="Genomic_DNA"/>
</dbReference>
<dbReference type="InterPro" id="IPR000620">
    <property type="entry name" value="EamA_dom"/>
</dbReference>
<keyword evidence="5" id="KW-1185">Reference proteome</keyword>
<comment type="similarity">
    <text evidence="1">Belongs to the EamA transporter family.</text>
</comment>
<feature type="domain" description="EamA" evidence="3">
    <location>
        <begin position="40"/>
        <end position="135"/>
    </location>
</feature>
<dbReference type="GO" id="GO:0016020">
    <property type="term" value="C:membrane"/>
    <property type="evidence" value="ECO:0007669"/>
    <property type="project" value="InterPro"/>
</dbReference>
<evidence type="ECO:0000256" key="1">
    <source>
        <dbReference type="ARBA" id="ARBA00007362"/>
    </source>
</evidence>
<proteinExistence type="inferred from homology"/>